<dbReference type="InterPro" id="IPR007110">
    <property type="entry name" value="Ig-like_dom"/>
</dbReference>
<protein>
    <recommendedName>
        <fullName evidence="3">Ig-like domain-containing protein</fullName>
    </recommendedName>
</protein>
<comment type="caution">
    <text evidence="4">The sequence shown here is derived from an EMBL/GenBank/DDBJ whole genome shotgun (WGS) entry which is preliminary data.</text>
</comment>
<sequence>MAVAQHPYGYCIVEGIQTRCNAPVCHNDEVVVVGASLDEAVKVRCQVSADPTDVNFVWQFNNSGENFEVAPTRFGTANGSTSELMYTPLIERDYGTLACWGRNDIGRQGEPCVFQIVPAAYPGALRNCSLHTASNISQDILEVDCIPGYDGGMTQHFVLEAYESRTMRLRLNLSSDVPMFRIDLSDLLPTSAYTPMLHVVLYAQNQKGRSEAFVLEDIALKDAEKRTESVLGSTSGLTAVPLAALLCGIALVIGLAILFIIVVTVRKRRQPVSRYPHPALDVSKQKNSLLEINDSDRRYVVSYTLKTPGDCRKDHHERQPDILNAPRGTADGMVDSPPKRPDTFFSRDEIENEDCTDASISSNYVNSFTADQSLSSKLDGTTHQDRLGTIPRVQQNPEDVSPCTWKQNISADGSLPRPIRNQSKSTINGGVGLRDHTLGSIPGPESCV</sequence>
<dbReference type="EMBL" id="JAWJWE010000003">
    <property type="protein sequence ID" value="KAK6638816.1"/>
    <property type="molecule type" value="Genomic_DNA"/>
</dbReference>
<evidence type="ECO:0000259" key="3">
    <source>
        <dbReference type="PROSITE" id="PS50835"/>
    </source>
</evidence>
<organism evidence="4 5">
    <name type="scientific">Polyplax serrata</name>
    <name type="common">Common mouse louse</name>
    <dbReference type="NCBI Taxonomy" id="468196"/>
    <lineage>
        <taxon>Eukaryota</taxon>
        <taxon>Metazoa</taxon>
        <taxon>Ecdysozoa</taxon>
        <taxon>Arthropoda</taxon>
        <taxon>Hexapoda</taxon>
        <taxon>Insecta</taxon>
        <taxon>Pterygota</taxon>
        <taxon>Neoptera</taxon>
        <taxon>Paraneoptera</taxon>
        <taxon>Psocodea</taxon>
        <taxon>Troctomorpha</taxon>
        <taxon>Phthiraptera</taxon>
        <taxon>Anoplura</taxon>
        <taxon>Polyplacidae</taxon>
        <taxon>Polyplax</taxon>
    </lineage>
</organism>
<keyword evidence="2" id="KW-0472">Membrane</keyword>
<feature type="compositionally biased region" description="Basic and acidic residues" evidence="1">
    <location>
        <begin position="310"/>
        <end position="320"/>
    </location>
</feature>
<dbReference type="AlphaFoldDB" id="A0AAN8PC36"/>
<evidence type="ECO:0000313" key="5">
    <source>
        <dbReference type="Proteomes" id="UP001372834"/>
    </source>
</evidence>
<dbReference type="PROSITE" id="PS50835">
    <property type="entry name" value="IG_LIKE"/>
    <property type="match status" value="1"/>
</dbReference>
<evidence type="ECO:0000256" key="1">
    <source>
        <dbReference type="SAM" id="MobiDB-lite"/>
    </source>
</evidence>
<dbReference type="PANTHER" id="PTHR23278">
    <property type="entry name" value="SIDESTEP PROTEIN"/>
    <property type="match status" value="1"/>
</dbReference>
<feature type="domain" description="Ig-like" evidence="3">
    <location>
        <begin position="7"/>
        <end position="99"/>
    </location>
</feature>
<dbReference type="InterPro" id="IPR036179">
    <property type="entry name" value="Ig-like_dom_sf"/>
</dbReference>
<proteinExistence type="predicted"/>
<dbReference type="Gene3D" id="2.60.40.10">
    <property type="entry name" value="Immunoglobulins"/>
    <property type="match status" value="1"/>
</dbReference>
<reference evidence="4 5" key="1">
    <citation type="submission" date="2023-10" db="EMBL/GenBank/DDBJ databases">
        <title>Genomes of two closely related lineages of the louse Polyplax serrata with different host specificities.</title>
        <authorList>
            <person name="Martinu J."/>
            <person name="Tarabai H."/>
            <person name="Stefka J."/>
            <person name="Hypsa V."/>
        </authorList>
    </citation>
    <scope>NUCLEOTIDE SEQUENCE [LARGE SCALE GENOMIC DNA]</scope>
    <source>
        <strain evidence="4">HR10_N</strain>
    </source>
</reference>
<dbReference type="SUPFAM" id="SSF48726">
    <property type="entry name" value="Immunoglobulin"/>
    <property type="match status" value="1"/>
</dbReference>
<accession>A0AAN8PC36</accession>
<keyword evidence="2" id="KW-1133">Transmembrane helix</keyword>
<dbReference type="InterPro" id="IPR013783">
    <property type="entry name" value="Ig-like_fold"/>
</dbReference>
<name>A0AAN8PC36_POLSC</name>
<dbReference type="Proteomes" id="UP001372834">
    <property type="component" value="Unassembled WGS sequence"/>
</dbReference>
<evidence type="ECO:0000313" key="4">
    <source>
        <dbReference type="EMBL" id="KAK6638816.1"/>
    </source>
</evidence>
<keyword evidence="2" id="KW-0812">Transmembrane</keyword>
<gene>
    <name evidence="4" type="ORF">RUM43_007085</name>
</gene>
<feature type="region of interest" description="Disordered" evidence="1">
    <location>
        <begin position="310"/>
        <end position="336"/>
    </location>
</feature>
<feature type="region of interest" description="Disordered" evidence="1">
    <location>
        <begin position="412"/>
        <end position="448"/>
    </location>
</feature>
<evidence type="ECO:0000256" key="2">
    <source>
        <dbReference type="SAM" id="Phobius"/>
    </source>
</evidence>
<feature type="transmembrane region" description="Helical" evidence="2">
    <location>
        <begin position="242"/>
        <end position="265"/>
    </location>
</feature>
<dbReference type="PANTHER" id="PTHR23278:SF26">
    <property type="entry name" value="SIDESTEP III, ISOFORM O"/>
    <property type="match status" value="1"/>
</dbReference>